<protein>
    <submittedName>
        <fullName evidence="1">DNA mismatch repair protein MSH4</fullName>
    </submittedName>
</protein>
<sequence>MSSEMKIGSFVTSLQAKESYNEVSGIDNARKSQILISSIILLKTALDAIPLLLKVLKDANSYLLGNVYRSVSLCVLICNLIYGLLQIYFLWKRFV</sequence>
<comment type="caution">
    <text evidence="1">The sequence shown here is derived from an EMBL/GenBank/DDBJ whole genome shotgun (WGS) entry which is preliminary data.</text>
</comment>
<proteinExistence type="predicted"/>
<name>A0ACC0I3P4_9ERIC</name>
<gene>
    <name evidence="1" type="ORF">LOK49_LG04G01517</name>
</gene>
<dbReference type="EMBL" id="CM045759">
    <property type="protein sequence ID" value="KAI8019335.1"/>
    <property type="molecule type" value="Genomic_DNA"/>
</dbReference>
<keyword evidence="2" id="KW-1185">Reference proteome</keyword>
<reference evidence="1 2" key="1">
    <citation type="journal article" date="2022" name="Plant J.">
        <title>Chromosome-level genome of Camellia lanceoleosa provides a valuable resource for understanding genome evolution and self-incompatibility.</title>
        <authorList>
            <person name="Gong W."/>
            <person name="Xiao S."/>
            <person name="Wang L."/>
            <person name="Liao Z."/>
            <person name="Chang Y."/>
            <person name="Mo W."/>
            <person name="Hu G."/>
            <person name="Li W."/>
            <person name="Zhao G."/>
            <person name="Zhu H."/>
            <person name="Hu X."/>
            <person name="Ji K."/>
            <person name="Xiang X."/>
            <person name="Song Q."/>
            <person name="Yuan D."/>
            <person name="Jin S."/>
            <person name="Zhang L."/>
        </authorList>
    </citation>
    <scope>NUCLEOTIDE SEQUENCE [LARGE SCALE GENOMIC DNA]</scope>
    <source>
        <strain evidence="1">SQ_2022a</strain>
    </source>
</reference>
<evidence type="ECO:0000313" key="2">
    <source>
        <dbReference type="Proteomes" id="UP001060215"/>
    </source>
</evidence>
<dbReference type="Proteomes" id="UP001060215">
    <property type="component" value="Chromosome 2"/>
</dbReference>
<evidence type="ECO:0000313" key="1">
    <source>
        <dbReference type="EMBL" id="KAI8019335.1"/>
    </source>
</evidence>
<organism evidence="1 2">
    <name type="scientific">Camellia lanceoleosa</name>
    <dbReference type="NCBI Taxonomy" id="1840588"/>
    <lineage>
        <taxon>Eukaryota</taxon>
        <taxon>Viridiplantae</taxon>
        <taxon>Streptophyta</taxon>
        <taxon>Embryophyta</taxon>
        <taxon>Tracheophyta</taxon>
        <taxon>Spermatophyta</taxon>
        <taxon>Magnoliopsida</taxon>
        <taxon>eudicotyledons</taxon>
        <taxon>Gunneridae</taxon>
        <taxon>Pentapetalae</taxon>
        <taxon>asterids</taxon>
        <taxon>Ericales</taxon>
        <taxon>Theaceae</taxon>
        <taxon>Camellia</taxon>
    </lineage>
</organism>
<accession>A0ACC0I3P4</accession>